<feature type="region of interest" description="Disordered" evidence="1">
    <location>
        <begin position="84"/>
        <end position="117"/>
    </location>
</feature>
<gene>
    <name evidence="3" type="ORF">MACJ_000389</name>
</gene>
<evidence type="ECO:0000256" key="2">
    <source>
        <dbReference type="SAM" id="Phobius"/>
    </source>
</evidence>
<keyword evidence="2" id="KW-0472">Membrane</keyword>
<feature type="transmembrane region" description="Helical" evidence="2">
    <location>
        <begin position="20"/>
        <end position="38"/>
    </location>
</feature>
<feature type="transmembrane region" description="Helical" evidence="2">
    <location>
        <begin position="184"/>
        <end position="206"/>
    </location>
</feature>
<dbReference type="AlphaFoldDB" id="A0A976M406"/>
<feature type="compositionally biased region" description="Basic and acidic residues" evidence="1">
    <location>
        <begin position="87"/>
        <end position="107"/>
    </location>
</feature>
<accession>A0A976M406</accession>
<evidence type="ECO:0000313" key="3">
    <source>
        <dbReference type="EMBL" id="UKJ87947.1"/>
    </source>
</evidence>
<organism evidence="3 4">
    <name type="scientific">Theileria orientalis</name>
    <dbReference type="NCBI Taxonomy" id="68886"/>
    <lineage>
        <taxon>Eukaryota</taxon>
        <taxon>Sar</taxon>
        <taxon>Alveolata</taxon>
        <taxon>Apicomplexa</taxon>
        <taxon>Aconoidasida</taxon>
        <taxon>Piroplasmida</taxon>
        <taxon>Theileriidae</taxon>
        <taxon>Theileria</taxon>
    </lineage>
</organism>
<dbReference type="OrthoDB" id="365607at2759"/>
<evidence type="ECO:0000313" key="4">
    <source>
        <dbReference type="Proteomes" id="UP000244803"/>
    </source>
</evidence>
<evidence type="ECO:0000256" key="1">
    <source>
        <dbReference type="SAM" id="MobiDB-lite"/>
    </source>
</evidence>
<reference evidence="3" key="1">
    <citation type="submission" date="2022-07" db="EMBL/GenBank/DDBJ databases">
        <title>Evaluation of T. orientalis genome assembly methods using nanopore sequencing and analysis of variation between genomes.</title>
        <authorList>
            <person name="Yam J."/>
            <person name="Micallef M.L."/>
            <person name="Liu M."/>
            <person name="Djordjevic S.P."/>
            <person name="Bogema D.R."/>
            <person name="Jenkins C."/>
        </authorList>
    </citation>
    <scope>NUCLEOTIDE SEQUENCE</scope>
    <source>
        <strain evidence="3">Fish Creek</strain>
    </source>
</reference>
<proteinExistence type="predicted"/>
<name>A0A976M406_THEOR</name>
<dbReference type="Proteomes" id="UP000244803">
    <property type="component" value="Chromosome 1"/>
</dbReference>
<feature type="transmembrane region" description="Helical" evidence="2">
    <location>
        <begin position="135"/>
        <end position="158"/>
    </location>
</feature>
<sequence>MEAQHKNKSNNHNKQQLKLLPVRLLLPSVLLLFTLCFSNSRLYQLKIYSEVSNDKEPMRTRVIMNEISFCIICKDPAKPAALEFDEEEKKKKEKKEKEEREKKEKENGNGTQNNVQDAPPKYGFIETFGKAASPFLMYSIGSVLFDTLFPGILPYAFISRERAHMVNMILPIAGALGNSFMDPLSFGGVAKVLFLSGFIPDLGVLIPNHRMSKWNTFWYVLRTTFKKAGRDAISDMTMNVKEYL</sequence>
<protein>
    <submittedName>
        <fullName evidence="3">Uncharacterized protein</fullName>
    </submittedName>
</protein>
<dbReference type="EMBL" id="CP056065">
    <property type="protein sequence ID" value="UKJ87947.1"/>
    <property type="molecule type" value="Genomic_DNA"/>
</dbReference>
<keyword evidence="2" id="KW-0812">Transmembrane</keyword>
<keyword evidence="2" id="KW-1133">Transmembrane helix</keyword>